<evidence type="ECO:0000259" key="3">
    <source>
        <dbReference type="Pfam" id="PF03629"/>
    </source>
</evidence>
<organism evidence="4 5">
    <name type="scientific">Paralabilibaculum antarcticum</name>
    <dbReference type="NCBI Taxonomy" id="2912572"/>
    <lineage>
        <taxon>Bacteria</taxon>
        <taxon>Pseudomonadati</taxon>
        <taxon>Bacteroidota</taxon>
        <taxon>Bacteroidia</taxon>
        <taxon>Marinilabiliales</taxon>
        <taxon>Marinifilaceae</taxon>
        <taxon>Paralabilibaculum</taxon>
    </lineage>
</organism>
<keyword evidence="2" id="KW-0732">Signal</keyword>
<reference evidence="4 5" key="1">
    <citation type="submission" date="2022-01" db="EMBL/GenBank/DDBJ databases">
        <title>Labilibaculum sp. nov, a marine bacterium isolated from Antarctica.</title>
        <authorList>
            <person name="Dai W."/>
        </authorList>
    </citation>
    <scope>NUCLEOTIDE SEQUENCE [LARGE SCALE GENOMIC DNA]</scope>
    <source>
        <strain evidence="4 5">DW002</strain>
    </source>
</reference>
<keyword evidence="1" id="KW-0378">Hydrolase</keyword>
<dbReference type="PANTHER" id="PTHR22901">
    <property type="entry name" value="SIALATE O-ACETYLESTERASE"/>
    <property type="match status" value="1"/>
</dbReference>
<protein>
    <submittedName>
        <fullName evidence="4">Sialate O-acetylesterase</fullName>
    </submittedName>
</protein>
<dbReference type="Proteomes" id="UP001528920">
    <property type="component" value="Unassembled WGS sequence"/>
</dbReference>
<feature type="signal peptide" evidence="2">
    <location>
        <begin position="1"/>
        <end position="26"/>
    </location>
</feature>
<feature type="domain" description="Sialate O-acetylesterase" evidence="3">
    <location>
        <begin position="111"/>
        <end position="359"/>
    </location>
</feature>
<dbReference type="PANTHER" id="PTHR22901:SF0">
    <property type="entry name" value="SIALATE O-ACETYLESTERASE"/>
    <property type="match status" value="1"/>
</dbReference>
<evidence type="ECO:0000256" key="2">
    <source>
        <dbReference type="SAM" id="SignalP"/>
    </source>
</evidence>
<proteinExistence type="predicted"/>
<keyword evidence="5" id="KW-1185">Reference proteome</keyword>
<dbReference type="InterPro" id="IPR036514">
    <property type="entry name" value="SGNH_hydro_sf"/>
</dbReference>
<dbReference type="Pfam" id="PF03629">
    <property type="entry name" value="SASA"/>
    <property type="match status" value="1"/>
</dbReference>
<evidence type="ECO:0000313" key="5">
    <source>
        <dbReference type="Proteomes" id="UP001528920"/>
    </source>
</evidence>
<evidence type="ECO:0000256" key="1">
    <source>
        <dbReference type="ARBA" id="ARBA00022801"/>
    </source>
</evidence>
<gene>
    <name evidence="4" type="ORF">L3049_05810</name>
</gene>
<comment type="caution">
    <text evidence="4">The sequence shown here is derived from an EMBL/GenBank/DDBJ whole genome shotgun (WGS) entry which is preliminary data.</text>
</comment>
<dbReference type="EMBL" id="JAKJSC010000001">
    <property type="protein sequence ID" value="MDE5417519.1"/>
    <property type="molecule type" value="Genomic_DNA"/>
</dbReference>
<dbReference type="RefSeq" id="WP_275108859.1">
    <property type="nucleotide sequence ID" value="NZ_JAKJSC010000001.1"/>
</dbReference>
<sequence>MNQFRRFLFQISLLVGLLAASNSSLGQIKLPAVIGSNMVLQQQSNVPIWGWANKNQKIQLSASWSNESFEVKANKLGKWMITIPTPEAGGPYSLTISADKKIVLSNVMIGEVWLCSGQSNMEMPFKGFNNQPVYGSNDYIAAGNNSSIRLFNMKNAFAEFPQEDCKGAWAVSSPEGVANFSAVAYSFAKYLQDKLGVPIGVINSTWGGTRVEAWMNKETLSEFGADMTVLGTDKMKFQSPTVLYNAMINPIIPFGIKGAIWYQGESNSNQPKGYTDLFAAMIKSWRGLWNQGDFPFYYVQICPMQNYGKTEGKNTAEIREAQLQTMKYVPNTGMVSTLDIGHQWMIHPPEKITIGKRLAYWALAKDYGFKGIQYGGPVYKSMEIEENKAYLKFDNAPLGLSNMGKELNDFLIAGEDKVFYPAKALIVLRKGLVVWSDEVKNPVAVRYGWSNWVVGSLFDTAGNPASSFRTDDWEK</sequence>
<name>A0ABT5VQ16_9BACT</name>
<feature type="chain" id="PRO_5045800869" evidence="2">
    <location>
        <begin position="27"/>
        <end position="475"/>
    </location>
</feature>
<evidence type="ECO:0000313" key="4">
    <source>
        <dbReference type="EMBL" id="MDE5417519.1"/>
    </source>
</evidence>
<dbReference type="Gene3D" id="3.40.50.1110">
    <property type="entry name" value="SGNH hydrolase"/>
    <property type="match status" value="1"/>
</dbReference>
<dbReference type="InterPro" id="IPR039329">
    <property type="entry name" value="SIAE"/>
</dbReference>
<dbReference type="InterPro" id="IPR005181">
    <property type="entry name" value="SASA"/>
</dbReference>
<accession>A0ABT5VQ16</accession>
<dbReference type="SUPFAM" id="SSF52266">
    <property type="entry name" value="SGNH hydrolase"/>
    <property type="match status" value="1"/>
</dbReference>